<keyword evidence="7" id="KW-1185">Reference proteome</keyword>
<dbReference type="Proteomes" id="UP000242243">
    <property type="component" value="Unassembled WGS sequence"/>
</dbReference>
<evidence type="ECO:0000259" key="3">
    <source>
        <dbReference type="PROSITE" id="PS50846"/>
    </source>
</evidence>
<protein>
    <recommendedName>
        <fullName evidence="1">Copper chaperone CopZ</fullName>
    </recommendedName>
</protein>
<reference evidence="4 7" key="2">
    <citation type="submission" date="2019-07" db="EMBL/GenBank/DDBJ databases">
        <title>Whole genome shotgun sequence of Halolactibacillus halophilus NBRC 100868.</title>
        <authorList>
            <person name="Hosoyama A."/>
            <person name="Uohara A."/>
            <person name="Ohji S."/>
            <person name="Ichikawa N."/>
        </authorList>
    </citation>
    <scope>NUCLEOTIDE SEQUENCE [LARGE SCALE GENOMIC DNA]</scope>
    <source>
        <strain evidence="4 7">NBRC 100868</strain>
    </source>
</reference>
<name>A0A1I5SC48_9BACI</name>
<dbReference type="FunFam" id="3.30.70.100:FF:000001">
    <property type="entry name" value="ATPase copper transporting beta"/>
    <property type="match status" value="1"/>
</dbReference>
<evidence type="ECO:0000256" key="1">
    <source>
        <dbReference type="ARBA" id="ARBA00015313"/>
    </source>
</evidence>
<dbReference type="OrthoDB" id="9813965at2"/>
<evidence type="ECO:0000256" key="2">
    <source>
        <dbReference type="ARBA" id="ARBA00022723"/>
    </source>
</evidence>
<dbReference type="CDD" id="cd00371">
    <property type="entry name" value="HMA"/>
    <property type="match status" value="1"/>
</dbReference>
<dbReference type="EMBL" id="FOXC01000042">
    <property type="protein sequence ID" value="SFP68282.1"/>
    <property type="molecule type" value="Genomic_DNA"/>
</dbReference>
<reference evidence="5 6" key="1">
    <citation type="submission" date="2016-10" db="EMBL/GenBank/DDBJ databases">
        <authorList>
            <person name="de Groot N.N."/>
        </authorList>
    </citation>
    <scope>NUCLEOTIDE SEQUENCE [LARGE SCALE GENOMIC DNA]</scope>
    <source>
        <strain evidence="5 6">DSM 17073</strain>
    </source>
</reference>
<dbReference type="AlphaFoldDB" id="A0A1I5SC48"/>
<keyword evidence="2" id="KW-0479">Metal-binding</keyword>
<evidence type="ECO:0000313" key="4">
    <source>
        <dbReference type="EMBL" id="GEM02538.1"/>
    </source>
</evidence>
<dbReference type="InterPro" id="IPR006121">
    <property type="entry name" value="HMA_dom"/>
</dbReference>
<dbReference type="PANTHER" id="PTHR46594">
    <property type="entry name" value="P-TYPE CATION-TRANSPORTING ATPASE"/>
    <property type="match status" value="1"/>
</dbReference>
<dbReference type="PROSITE" id="PS01047">
    <property type="entry name" value="HMA_1"/>
    <property type="match status" value="1"/>
</dbReference>
<accession>A0A1I5SC48</accession>
<dbReference type="EMBL" id="BJWI01000042">
    <property type="protein sequence ID" value="GEM02538.1"/>
    <property type="molecule type" value="Genomic_DNA"/>
</dbReference>
<dbReference type="SUPFAM" id="SSF55008">
    <property type="entry name" value="HMA, heavy metal-associated domain"/>
    <property type="match status" value="1"/>
</dbReference>
<dbReference type="GO" id="GO:0046872">
    <property type="term" value="F:metal ion binding"/>
    <property type="evidence" value="ECO:0007669"/>
    <property type="project" value="UniProtKB-KW"/>
</dbReference>
<dbReference type="Gene3D" id="3.30.70.100">
    <property type="match status" value="1"/>
</dbReference>
<dbReference type="Proteomes" id="UP000321547">
    <property type="component" value="Unassembled WGS sequence"/>
</dbReference>
<evidence type="ECO:0000313" key="5">
    <source>
        <dbReference type="EMBL" id="SFP68282.1"/>
    </source>
</evidence>
<sequence length="70" mass="7667">MTKTIFKVDGMNCMHCVGKVESVLTDQTGVEKVKVNLKKGEAKVKYDESAVTTDQLIENIKTVGYTATAK</sequence>
<evidence type="ECO:0000313" key="7">
    <source>
        <dbReference type="Proteomes" id="UP000321547"/>
    </source>
</evidence>
<gene>
    <name evidence="4" type="primary">copZ</name>
    <name evidence="4" type="ORF">HHA03_20700</name>
    <name evidence="5" type="ORF">SAMN05421839_1425</name>
</gene>
<dbReference type="PANTHER" id="PTHR46594:SF4">
    <property type="entry name" value="P-TYPE CATION-TRANSPORTING ATPASE"/>
    <property type="match status" value="1"/>
</dbReference>
<dbReference type="Pfam" id="PF00403">
    <property type="entry name" value="HMA"/>
    <property type="match status" value="1"/>
</dbReference>
<dbReference type="RefSeq" id="WP_089833522.1">
    <property type="nucleotide sequence ID" value="NZ_BJWI01000042.1"/>
</dbReference>
<organism evidence="5 6">
    <name type="scientific">Halolactibacillus halophilus</name>
    <dbReference type="NCBI Taxonomy" id="306540"/>
    <lineage>
        <taxon>Bacteria</taxon>
        <taxon>Bacillati</taxon>
        <taxon>Bacillota</taxon>
        <taxon>Bacilli</taxon>
        <taxon>Bacillales</taxon>
        <taxon>Bacillaceae</taxon>
        <taxon>Halolactibacillus</taxon>
    </lineage>
</organism>
<dbReference type="PRINTS" id="PR00942">
    <property type="entry name" value="CUATPASEI"/>
</dbReference>
<dbReference type="InterPro" id="IPR017969">
    <property type="entry name" value="Heavy-metal-associated_CS"/>
</dbReference>
<dbReference type="InterPro" id="IPR036163">
    <property type="entry name" value="HMA_dom_sf"/>
</dbReference>
<feature type="domain" description="HMA" evidence="3">
    <location>
        <begin position="2"/>
        <end position="68"/>
    </location>
</feature>
<evidence type="ECO:0000313" key="6">
    <source>
        <dbReference type="Proteomes" id="UP000242243"/>
    </source>
</evidence>
<dbReference type="STRING" id="306540.SAMN05421839_1425"/>
<proteinExistence type="predicted"/>
<dbReference type="PROSITE" id="PS50846">
    <property type="entry name" value="HMA_2"/>
    <property type="match status" value="1"/>
</dbReference>